<dbReference type="PANTHER" id="PTHR47331">
    <property type="entry name" value="PHD-TYPE DOMAIN-CONTAINING PROTEIN"/>
    <property type="match status" value="1"/>
</dbReference>
<evidence type="ECO:0000313" key="2">
    <source>
        <dbReference type="Proteomes" id="UP000316759"/>
    </source>
</evidence>
<sequence>MNVPSAHWVLVSRTGVRNGPHATLTPFSRTVLGLLGCSGSHDVNCQHTAYSGENELQSKLEAMFSVEFTEASSSEIGHSEEDKQALHIGKLSILKIDNHYQLSLHRKKGRPSLPSNYSVALRRLQSVEKRLQRDAPLRTMYADIC</sequence>
<protein>
    <submittedName>
        <fullName evidence="1">Uncharacterized protein</fullName>
    </submittedName>
</protein>
<accession>A0A504YMP1</accession>
<dbReference type="AlphaFoldDB" id="A0A504YMP1"/>
<evidence type="ECO:0000313" key="1">
    <source>
        <dbReference type="EMBL" id="TPP63202.1"/>
    </source>
</evidence>
<reference evidence="1 2" key="1">
    <citation type="submission" date="2019-04" db="EMBL/GenBank/DDBJ databases">
        <title>Annotation for the trematode Fasciola gigantica.</title>
        <authorList>
            <person name="Choi Y.-J."/>
        </authorList>
    </citation>
    <scope>NUCLEOTIDE SEQUENCE [LARGE SCALE GENOMIC DNA]</scope>
    <source>
        <strain evidence="1">Uganda_cow_1</strain>
    </source>
</reference>
<dbReference type="OrthoDB" id="6434680at2759"/>
<name>A0A504YMP1_FASGI</name>
<keyword evidence="2" id="KW-1185">Reference proteome</keyword>
<proteinExistence type="predicted"/>
<organism evidence="1 2">
    <name type="scientific">Fasciola gigantica</name>
    <name type="common">Giant liver fluke</name>
    <dbReference type="NCBI Taxonomy" id="46835"/>
    <lineage>
        <taxon>Eukaryota</taxon>
        <taxon>Metazoa</taxon>
        <taxon>Spiralia</taxon>
        <taxon>Lophotrochozoa</taxon>
        <taxon>Platyhelminthes</taxon>
        <taxon>Trematoda</taxon>
        <taxon>Digenea</taxon>
        <taxon>Plagiorchiida</taxon>
        <taxon>Echinostomata</taxon>
        <taxon>Echinostomatoidea</taxon>
        <taxon>Fasciolidae</taxon>
        <taxon>Fasciola</taxon>
    </lineage>
</organism>
<gene>
    <name evidence="1" type="ORF">FGIG_08903</name>
</gene>
<dbReference type="EMBL" id="SUNJ01005934">
    <property type="protein sequence ID" value="TPP63202.1"/>
    <property type="molecule type" value="Genomic_DNA"/>
</dbReference>
<dbReference type="STRING" id="46835.A0A504YMP1"/>
<comment type="caution">
    <text evidence="1">The sequence shown here is derived from an EMBL/GenBank/DDBJ whole genome shotgun (WGS) entry which is preliminary data.</text>
</comment>
<dbReference type="Proteomes" id="UP000316759">
    <property type="component" value="Unassembled WGS sequence"/>
</dbReference>
<dbReference type="PANTHER" id="PTHR47331:SF1">
    <property type="entry name" value="GAG-LIKE PROTEIN"/>
    <property type="match status" value="1"/>
</dbReference>